<name>A0AAV1CBQ8_OLDCO</name>
<dbReference type="PANTHER" id="PTHR10291:SF18">
    <property type="entry name" value="DEHYDRODOLICHYL DIPHOSPHATE SYNTHASE CPT3"/>
    <property type="match status" value="1"/>
</dbReference>
<dbReference type="Pfam" id="PF01255">
    <property type="entry name" value="Prenyltransf"/>
    <property type="match status" value="1"/>
</dbReference>
<organism evidence="3 4">
    <name type="scientific">Oldenlandia corymbosa var. corymbosa</name>
    <dbReference type="NCBI Taxonomy" id="529605"/>
    <lineage>
        <taxon>Eukaryota</taxon>
        <taxon>Viridiplantae</taxon>
        <taxon>Streptophyta</taxon>
        <taxon>Embryophyta</taxon>
        <taxon>Tracheophyta</taxon>
        <taxon>Spermatophyta</taxon>
        <taxon>Magnoliopsida</taxon>
        <taxon>eudicotyledons</taxon>
        <taxon>Gunneridae</taxon>
        <taxon>Pentapetalae</taxon>
        <taxon>asterids</taxon>
        <taxon>lamiids</taxon>
        <taxon>Gentianales</taxon>
        <taxon>Rubiaceae</taxon>
        <taxon>Rubioideae</taxon>
        <taxon>Spermacoceae</taxon>
        <taxon>Hedyotis-Oldenlandia complex</taxon>
        <taxon>Oldenlandia</taxon>
    </lineage>
</organism>
<keyword evidence="4" id="KW-1185">Reference proteome</keyword>
<proteinExistence type="inferred from homology"/>
<dbReference type="GO" id="GO:0000287">
    <property type="term" value="F:magnesium ion binding"/>
    <property type="evidence" value="ECO:0007669"/>
    <property type="project" value="UniProtKB-ARBA"/>
</dbReference>
<evidence type="ECO:0000256" key="1">
    <source>
        <dbReference type="ARBA" id="ARBA00022679"/>
    </source>
</evidence>
<dbReference type="PROSITE" id="PS01066">
    <property type="entry name" value="UPP_SYNTHASE"/>
    <property type="match status" value="1"/>
</dbReference>
<dbReference type="InterPro" id="IPR001441">
    <property type="entry name" value="UPP_synth-like"/>
</dbReference>
<dbReference type="AlphaFoldDB" id="A0AAV1CBQ8"/>
<dbReference type="InterPro" id="IPR036424">
    <property type="entry name" value="UPP_synth-like_sf"/>
</dbReference>
<reference evidence="3" key="1">
    <citation type="submission" date="2023-03" db="EMBL/GenBank/DDBJ databases">
        <authorList>
            <person name="Julca I."/>
        </authorList>
    </citation>
    <scope>NUCLEOTIDE SEQUENCE</scope>
</reference>
<evidence type="ECO:0000313" key="3">
    <source>
        <dbReference type="EMBL" id="CAI9093025.1"/>
    </source>
</evidence>
<gene>
    <name evidence="3" type="ORF">OLC1_LOCUS4548</name>
</gene>
<keyword evidence="1 2" id="KW-0808">Transferase</keyword>
<dbReference type="GO" id="GO:0005783">
    <property type="term" value="C:endoplasmic reticulum"/>
    <property type="evidence" value="ECO:0007669"/>
    <property type="project" value="TreeGrafter"/>
</dbReference>
<dbReference type="SUPFAM" id="SSF64005">
    <property type="entry name" value="Undecaprenyl diphosphate synthase"/>
    <property type="match status" value="1"/>
</dbReference>
<comment type="similarity">
    <text evidence="2">Belongs to the UPP synthase family.</text>
</comment>
<dbReference type="Proteomes" id="UP001161247">
    <property type="component" value="Chromosome 2"/>
</dbReference>
<sequence>MEKVFKNKISELFQCVSSLSRKCVFSVLSIGPLPDHIAFIMDGNRRYAKRCNLLEGAGHKLGYAALMNMLKYCYELNIKFVTIYAFSIDNFRRRPEEVQSTMILIQEKIEDLIKEESLVNQYGVRIYFLGNLKLVSKSVRLAAERAMAATAGNSKAVLSICLAYTSTDEIVHAVQDCCDEKKEEIRSLESSGTENGLSAVRGNGKDKRKDIIVVHDVEKHMHAAVAPDPDIIIRTSGETRLSNFLLWQSAWCLLYAPSILWPQIGFRHLVWAVVEFQRNFCYLKQKMKLS</sequence>
<dbReference type="NCBIfam" id="TIGR00055">
    <property type="entry name" value="uppS"/>
    <property type="match status" value="1"/>
</dbReference>
<accession>A0AAV1CBQ8</accession>
<dbReference type="GO" id="GO:0045547">
    <property type="term" value="F:ditrans,polycis-polyprenyl diphosphate synthase [(2E,6E)-farnesyl diphosphate specific] activity"/>
    <property type="evidence" value="ECO:0007669"/>
    <property type="project" value="TreeGrafter"/>
</dbReference>
<dbReference type="GO" id="GO:0016094">
    <property type="term" value="P:polyprenol biosynthetic process"/>
    <property type="evidence" value="ECO:0007669"/>
    <property type="project" value="TreeGrafter"/>
</dbReference>
<dbReference type="EMBL" id="OX459119">
    <property type="protein sequence ID" value="CAI9093025.1"/>
    <property type="molecule type" value="Genomic_DNA"/>
</dbReference>
<dbReference type="InterPro" id="IPR018520">
    <property type="entry name" value="UPP_synth-like_CS"/>
</dbReference>
<dbReference type="PANTHER" id="PTHR10291">
    <property type="entry name" value="DEHYDRODOLICHYL DIPHOSPHATE SYNTHASE FAMILY MEMBER"/>
    <property type="match status" value="1"/>
</dbReference>
<dbReference type="EC" id="2.5.1.-" evidence="2"/>
<dbReference type="HAMAP" id="MF_01139">
    <property type="entry name" value="ISPT"/>
    <property type="match status" value="1"/>
</dbReference>
<protein>
    <recommendedName>
        <fullName evidence="2">Alkyl transferase</fullName>
        <ecNumber evidence="2">2.5.1.-</ecNumber>
    </recommendedName>
</protein>
<dbReference type="CDD" id="cd00475">
    <property type="entry name" value="Cis_IPPS"/>
    <property type="match status" value="1"/>
</dbReference>
<dbReference type="Gene3D" id="3.40.1180.10">
    <property type="entry name" value="Decaprenyl diphosphate synthase-like"/>
    <property type="match status" value="1"/>
</dbReference>
<evidence type="ECO:0000313" key="4">
    <source>
        <dbReference type="Proteomes" id="UP001161247"/>
    </source>
</evidence>
<evidence type="ECO:0000256" key="2">
    <source>
        <dbReference type="RuleBase" id="RU363018"/>
    </source>
</evidence>